<organism evidence="3 4">
    <name type="scientific">Burkholderia stagnalis</name>
    <dbReference type="NCBI Taxonomy" id="1503054"/>
    <lineage>
        <taxon>Bacteria</taxon>
        <taxon>Pseudomonadati</taxon>
        <taxon>Pseudomonadota</taxon>
        <taxon>Betaproteobacteria</taxon>
        <taxon>Burkholderiales</taxon>
        <taxon>Burkholderiaceae</taxon>
        <taxon>Burkholderia</taxon>
        <taxon>Burkholderia cepacia complex</taxon>
    </lineage>
</organism>
<dbReference type="Proteomes" id="UP000281098">
    <property type="component" value="Unassembled WGS sequence"/>
</dbReference>
<dbReference type="PROSITE" id="PS50056">
    <property type="entry name" value="TYR_PHOSPHATASE_2"/>
    <property type="match status" value="1"/>
</dbReference>
<keyword evidence="1" id="KW-0378">Hydrolase</keyword>
<dbReference type="Gene3D" id="3.90.190.10">
    <property type="entry name" value="Protein tyrosine phosphatase superfamily"/>
    <property type="match status" value="1"/>
</dbReference>
<reference evidence="3 4" key="1">
    <citation type="submission" date="2018-08" db="EMBL/GenBank/DDBJ databases">
        <title>Comparative analysis of Burkholderia isolates from Puerto Rico.</title>
        <authorList>
            <person name="Hall C."/>
            <person name="Sahl J."/>
            <person name="Wagner D."/>
        </authorList>
    </citation>
    <scope>NUCLEOTIDE SEQUENCE [LARGE SCALE GENOMIC DNA]</scope>
    <source>
        <strain evidence="3 4">Bp8966</strain>
    </source>
</reference>
<keyword evidence="4" id="KW-1185">Reference proteome</keyword>
<dbReference type="InterPro" id="IPR016130">
    <property type="entry name" value="Tyr_Pase_AS"/>
</dbReference>
<dbReference type="InterPro" id="IPR057023">
    <property type="entry name" value="PTP-SAK"/>
</dbReference>
<evidence type="ECO:0000256" key="1">
    <source>
        <dbReference type="ARBA" id="ARBA00022801"/>
    </source>
</evidence>
<dbReference type="Pfam" id="PF22784">
    <property type="entry name" value="PTP-SAK"/>
    <property type="match status" value="1"/>
</dbReference>
<comment type="caution">
    <text evidence="3">The sequence shown here is derived from an EMBL/GenBank/DDBJ whole genome shotgun (WGS) entry which is preliminary data.</text>
</comment>
<dbReference type="PANTHER" id="PTHR23339">
    <property type="entry name" value="TYROSINE SPECIFIC PROTEIN PHOSPHATASE AND DUAL SPECIFICITY PROTEIN PHOSPHATASE"/>
    <property type="match status" value="1"/>
</dbReference>
<feature type="domain" description="Tyrosine specific protein phosphatases" evidence="2">
    <location>
        <begin position="111"/>
        <end position="168"/>
    </location>
</feature>
<dbReference type="EMBL" id="QTPM01000154">
    <property type="protein sequence ID" value="RQY76556.1"/>
    <property type="molecule type" value="Genomic_DNA"/>
</dbReference>
<evidence type="ECO:0000313" key="4">
    <source>
        <dbReference type="Proteomes" id="UP000281098"/>
    </source>
</evidence>
<gene>
    <name evidence="3" type="ORF">DF017_37355</name>
</gene>
<dbReference type="InterPro" id="IPR029021">
    <property type="entry name" value="Prot-tyrosine_phosphatase-like"/>
</dbReference>
<name>A0ABX9YBU6_9BURK</name>
<sequence length="199" mass="21770">MSVSFNQRSHKAGLAQVEETENLPDTNTYWVVHGRLAAGGYPLNPSRGTDRQRLAAFVECGFLDFVDLTELGELDEYGPLLEDIAAEHKLEVSHTRFPIVDRGIPSPILMDQLVAHLSKCLANNRRAYVHCLAGVGRTGIAVGCYLAASGKIGTPGVLGSLRLLRSGIEKFDRFPVSPSLATQRAFLLKWVEVRRARGG</sequence>
<dbReference type="PROSITE" id="PS00383">
    <property type="entry name" value="TYR_PHOSPHATASE_1"/>
    <property type="match status" value="1"/>
</dbReference>
<dbReference type="SUPFAM" id="SSF52799">
    <property type="entry name" value="(Phosphotyrosine protein) phosphatases II"/>
    <property type="match status" value="1"/>
</dbReference>
<accession>A0ABX9YBU6</accession>
<evidence type="ECO:0000313" key="3">
    <source>
        <dbReference type="EMBL" id="RQY76556.1"/>
    </source>
</evidence>
<dbReference type="InterPro" id="IPR000387">
    <property type="entry name" value="Tyr_Pase_dom"/>
</dbReference>
<dbReference type="InterPro" id="IPR050561">
    <property type="entry name" value="PTP"/>
</dbReference>
<proteinExistence type="predicted"/>
<protein>
    <recommendedName>
        <fullName evidence="2">Tyrosine specific protein phosphatases domain-containing protein</fullName>
    </recommendedName>
</protein>
<evidence type="ECO:0000259" key="2">
    <source>
        <dbReference type="PROSITE" id="PS50056"/>
    </source>
</evidence>